<keyword evidence="1" id="KW-0812">Transmembrane</keyword>
<keyword evidence="1" id="KW-0472">Membrane</keyword>
<evidence type="ECO:0000256" key="1">
    <source>
        <dbReference type="SAM" id="Phobius"/>
    </source>
</evidence>
<evidence type="ECO:0000313" key="3">
    <source>
        <dbReference type="Proteomes" id="UP000037046"/>
    </source>
</evidence>
<organism evidence="2 3">
    <name type="scientific">Roseovarius tolerans</name>
    <dbReference type="NCBI Taxonomy" id="74031"/>
    <lineage>
        <taxon>Bacteria</taxon>
        <taxon>Pseudomonadati</taxon>
        <taxon>Pseudomonadota</taxon>
        <taxon>Alphaproteobacteria</taxon>
        <taxon>Rhodobacterales</taxon>
        <taxon>Roseobacteraceae</taxon>
        <taxon>Roseovarius</taxon>
    </lineage>
</organism>
<dbReference type="PATRIC" id="fig|74031.6.peg.3145"/>
<gene>
    <name evidence="2" type="ORF">ROTO_30810</name>
</gene>
<dbReference type="STRING" id="74031.SAMN04488077_10250"/>
<evidence type="ECO:0008006" key="4">
    <source>
        <dbReference type="Google" id="ProtNLM"/>
    </source>
</evidence>
<name>A0A0L6CRP0_9RHOB</name>
<keyword evidence="1" id="KW-1133">Transmembrane helix</keyword>
<dbReference type="Proteomes" id="UP000037046">
    <property type="component" value="Unassembled WGS sequence"/>
</dbReference>
<dbReference type="EMBL" id="LGVV01000055">
    <property type="protein sequence ID" value="KNX40376.1"/>
    <property type="molecule type" value="Genomic_DNA"/>
</dbReference>
<keyword evidence="3" id="KW-1185">Reference proteome</keyword>
<reference evidence="3" key="1">
    <citation type="submission" date="2015-07" db="EMBL/GenBank/DDBJ databases">
        <title>Draft Genome Sequence of Roseovarius tolerans EL-164, a producer of N-Acylated Alanine Methyl Esters (NAMEs).</title>
        <authorList>
            <person name="Voget S."/>
            <person name="Bruns H."/>
            <person name="Wagner-Doebler I."/>
            <person name="Schulz S."/>
            <person name="Daniel R."/>
        </authorList>
    </citation>
    <scope>NUCLEOTIDE SEQUENCE [LARGE SCALE GENOMIC DNA]</scope>
    <source>
        <strain evidence="3">EL-164</strain>
    </source>
</reference>
<proteinExistence type="predicted"/>
<dbReference type="AlphaFoldDB" id="A0A0L6CRP0"/>
<comment type="caution">
    <text evidence="2">The sequence shown here is derived from an EMBL/GenBank/DDBJ whole genome shotgun (WGS) entry which is preliminary data.</text>
</comment>
<evidence type="ECO:0000313" key="2">
    <source>
        <dbReference type="EMBL" id="KNX40376.1"/>
    </source>
</evidence>
<feature type="transmembrane region" description="Helical" evidence="1">
    <location>
        <begin position="15"/>
        <end position="33"/>
    </location>
</feature>
<accession>A0A0L6CRP0</accession>
<dbReference type="InterPro" id="IPR020308">
    <property type="entry name" value="Uncharacterised_Ynq1"/>
</dbReference>
<dbReference type="Pfam" id="PF17272">
    <property type="entry name" value="DUF5337"/>
    <property type="match status" value="1"/>
</dbReference>
<sequence length="74" mass="8328">MMSEKEAETARKGRFTAMVIAGTGVFWVLATFIGDAIGLSQRVRALFDLMALAGFIWAFVLIYQIWRARQDKQG</sequence>
<protein>
    <recommendedName>
        <fullName evidence="4">DUF5337 domain-containing protein</fullName>
    </recommendedName>
</protein>
<feature type="transmembrane region" description="Helical" evidence="1">
    <location>
        <begin position="45"/>
        <end position="66"/>
    </location>
</feature>